<dbReference type="NCBIfam" id="TIGR03330">
    <property type="entry name" value="SAM_DCase_Bsu"/>
    <property type="match status" value="1"/>
</dbReference>
<comment type="caution">
    <text evidence="11">The sequence shown here is derived from an EMBL/GenBank/DDBJ whole genome shotgun (WGS) entry which is preliminary data.</text>
</comment>
<dbReference type="InterPro" id="IPR017716">
    <property type="entry name" value="S-AdoMet_deCOase_pro-enz"/>
</dbReference>
<dbReference type="SUPFAM" id="SSF56276">
    <property type="entry name" value="S-adenosylmethionine decarboxylase"/>
    <property type="match status" value="1"/>
</dbReference>
<feature type="chain" id="PRO_5035348580" description="S-adenosylmethionine decarboxylase alpha chain" evidence="10">
    <location>
        <begin position="104"/>
        <end position="156"/>
    </location>
</feature>
<dbReference type="GO" id="GO:0008295">
    <property type="term" value="P:spermidine biosynthetic process"/>
    <property type="evidence" value="ECO:0007669"/>
    <property type="project" value="UniProtKB-UniRule"/>
</dbReference>
<evidence type="ECO:0000256" key="9">
    <source>
        <dbReference type="ARBA" id="ARBA00023317"/>
    </source>
</evidence>
<keyword evidence="2 10" id="KW-0210">Decarboxylase</keyword>
<dbReference type="UniPathway" id="UPA00331">
    <property type="reaction ID" value="UER00451"/>
</dbReference>
<keyword evidence="1 10" id="KW-0949">S-adenosyl-L-methionine</keyword>
<keyword evidence="8 10" id="KW-0704">Schiff base</keyword>
<comment type="catalytic activity">
    <reaction evidence="10">
        <text>S-adenosyl-L-methionine + H(+) = S-adenosyl 3-(methylsulfanyl)propylamine + CO2</text>
        <dbReference type="Rhea" id="RHEA:15981"/>
        <dbReference type="ChEBI" id="CHEBI:15378"/>
        <dbReference type="ChEBI" id="CHEBI:16526"/>
        <dbReference type="ChEBI" id="CHEBI:57443"/>
        <dbReference type="ChEBI" id="CHEBI:59789"/>
        <dbReference type="EC" id="4.1.1.50"/>
    </reaction>
</comment>
<evidence type="ECO:0000256" key="5">
    <source>
        <dbReference type="ARBA" id="ARBA00023115"/>
    </source>
</evidence>
<dbReference type="InterPro" id="IPR042284">
    <property type="entry name" value="AdoMetDC_N"/>
</dbReference>
<dbReference type="Proteomes" id="UP000597507">
    <property type="component" value="Unassembled WGS sequence"/>
</dbReference>
<dbReference type="InterPro" id="IPR042286">
    <property type="entry name" value="AdoMetDC_C"/>
</dbReference>
<evidence type="ECO:0000256" key="10">
    <source>
        <dbReference type="HAMAP-Rule" id="MF_00464"/>
    </source>
</evidence>
<dbReference type="RefSeq" id="WP_188898804.1">
    <property type="nucleotide sequence ID" value="NZ_BMKS01000002.1"/>
</dbReference>
<feature type="active site" description="Schiff-base intermediate with substrate; via pyruvic acid" evidence="10">
    <location>
        <position position="104"/>
    </location>
</feature>
<evidence type="ECO:0000256" key="4">
    <source>
        <dbReference type="ARBA" id="ARBA00023066"/>
    </source>
</evidence>
<name>A0A8J3EA79_9PROT</name>
<evidence type="ECO:0000256" key="1">
    <source>
        <dbReference type="ARBA" id="ARBA00022691"/>
    </source>
</evidence>
<feature type="chain" id="PRO_5035348579" description="S-adenosylmethionine decarboxylase beta chain" evidence="10">
    <location>
        <begin position="1"/>
        <end position="103"/>
    </location>
</feature>
<accession>A0A8J3EA79</accession>
<evidence type="ECO:0000256" key="8">
    <source>
        <dbReference type="ARBA" id="ARBA00023270"/>
    </source>
</evidence>
<keyword evidence="4 10" id="KW-0745">Spermidine biosynthesis</keyword>
<dbReference type="GO" id="GO:0005829">
    <property type="term" value="C:cytosol"/>
    <property type="evidence" value="ECO:0007669"/>
    <property type="project" value="TreeGrafter"/>
</dbReference>
<comment type="pathway">
    <text evidence="10">Amine and polyamine biosynthesis; S-adenosylmethioninamine biosynthesis; S-adenosylmethioninamine from S-adenosyl-L-methionine: step 1/1.</text>
</comment>
<comment type="PTM">
    <text evidence="10">Is synthesized initially as an inactive proenzyme. Formation of the active enzyme involves a self-maturation process in which the active site pyruvoyl group is generated from an internal serine residue via an autocatalytic post-translational modification. Two non-identical subunits are generated from the proenzyme in this reaction, and the pyruvate is formed at the N-terminus of the alpha chain, which is derived from the carboxyl end of the proenzyme. The post-translation cleavage follows an unusual pathway, termed non-hydrolytic serinolysis, in which the side chain hydroxyl group of the serine supplies its oxygen atom to form the C-terminus of the beta chain, while the remainder of the serine residue undergoes an oxidative deamination to produce ammonia and the pyruvoyl group blocking the N-terminus of the alpha chain.</text>
</comment>
<evidence type="ECO:0000256" key="2">
    <source>
        <dbReference type="ARBA" id="ARBA00022793"/>
    </source>
</evidence>
<gene>
    <name evidence="10" type="primary">speH</name>
    <name evidence="11" type="ORF">GCM10010964_09060</name>
</gene>
<protein>
    <recommendedName>
        <fullName evidence="10">S-adenosylmethionine decarboxylase proenzyme</fullName>
        <shortName evidence="10">AdoMetDC</shortName>
        <shortName evidence="10">SAMDC</shortName>
        <ecNumber evidence="10">4.1.1.50</ecNumber>
    </recommendedName>
    <component>
        <recommendedName>
            <fullName evidence="10">S-adenosylmethionine decarboxylase beta chain</fullName>
        </recommendedName>
    </component>
    <component>
        <recommendedName>
            <fullName evidence="10">S-adenosylmethionine decarboxylase alpha chain</fullName>
        </recommendedName>
    </component>
</protein>
<dbReference type="AlphaFoldDB" id="A0A8J3EA79"/>
<evidence type="ECO:0000256" key="6">
    <source>
        <dbReference type="ARBA" id="ARBA00023145"/>
    </source>
</evidence>
<comment type="cofactor">
    <cofactor evidence="10">
        <name>pyruvate</name>
        <dbReference type="ChEBI" id="CHEBI:15361"/>
    </cofactor>
    <text evidence="10">Binds 1 pyruvoyl group covalently per subunit.</text>
</comment>
<proteinExistence type="inferred from homology"/>
<dbReference type="Gene3D" id="3.30.160.750">
    <property type="match status" value="1"/>
</dbReference>
<keyword evidence="5 10" id="KW-0620">Polyamine biosynthesis</keyword>
<comment type="function">
    <text evidence="10">Catalyzes the decarboxylation of S-adenosylmethionine to S-adenosylmethioninamine (dcAdoMet), the propylamine donor required for the synthesis of the polyamines spermine and spermidine from the diamine putrescine.</text>
</comment>
<keyword evidence="12" id="KW-1185">Reference proteome</keyword>
<feature type="active site" description="Proton acceptor; for processing activity" evidence="10">
    <location>
        <position position="109"/>
    </location>
</feature>
<keyword evidence="6 10" id="KW-0865">Zymogen</keyword>
<evidence type="ECO:0000313" key="11">
    <source>
        <dbReference type="EMBL" id="GGG23114.1"/>
    </source>
</evidence>
<feature type="modified residue" description="Pyruvic acid (Ser); by autocatalysis" evidence="10">
    <location>
        <position position="104"/>
    </location>
</feature>
<dbReference type="Pfam" id="PF02675">
    <property type="entry name" value="AdoMet_dc"/>
    <property type="match status" value="1"/>
</dbReference>
<evidence type="ECO:0000256" key="7">
    <source>
        <dbReference type="ARBA" id="ARBA00023239"/>
    </source>
</evidence>
<dbReference type="HAMAP" id="MF_00464">
    <property type="entry name" value="AdoMetDC_1"/>
    <property type="match status" value="1"/>
</dbReference>
<feature type="site" description="Cleavage (non-hydrolytic); by autolysis" evidence="10">
    <location>
        <begin position="103"/>
        <end position="104"/>
    </location>
</feature>
<comment type="similarity">
    <text evidence="10">Belongs to the prokaryotic AdoMetDC family. Type 1 subfamily.</text>
</comment>
<comment type="subunit">
    <text evidence="10">Heterotetramer of two alpha and two beta chains arranged as a dimer of alpha/beta heterodimers.</text>
</comment>
<dbReference type="PANTHER" id="PTHR33866:SF2">
    <property type="entry name" value="S-ADENOSYLMETHIONINE DECARBOXYLASE PROENZYME"/>
    <property type="match status" value="1"/>
</dbReference>
<organism evidence="11 12">
    <name type="scientific">Caldovatus sediminis</name>
    <dbReference type="NCBI Taxonomy" id="2041189"/>
    <lineage>
        <taxon>Bacteria</taxon>
        <taxon>Pseudomonadati</taxon>
        <taxon>Pseudomonadota</taxon>
        <taxon>Alphaproteobacteria</taxon>
        <taxon>Acetobacterales</taxon>
        <taxon>Roseomonadaceae</taxon>
        <taxon>Caldovatus</taxon>
    </lineage>
</organism>
<evidence type="ECO:0000256" key="3">
    <source>
        <dbReference type="ARBA" id="ARBA00022813"/>
    </source>
</evidence>
<dbReference type="PANTHER" id="PTHR33866">
    <property type="entry name" value="S-ADENOSYLMETHIONINE DECARBOXYLASE PROENZYME"/>
    <property type="match status" value="1"/>
</dbReference>
<feature type="active site" description="Proton donor; for catalytic activity" evidence="10">
    <location>
        <position position="124"/>
    </location>
</feature>
<sequence length="156" mass="17184">MEALVQPGMVSEFPSDARTYDTETRSESVIEEAKDYFVCRNGVRYAGTHLIVDLWGATNLADPAHIDRVLREAAEVSGATILHGHFHHFSPNGGVSGVLVLAESHLSIHTWPERDYAALDLFMCGECDPYKAIPVLKKGFAPERVQLAEHKRGLVG</sequence>
<keyword evidence="9 10" id="KW-0670">Pyruvate</keyword>
<dbReference type="InterPro" id="IPR003826">
    <property type="entry name" value="AdoMetDC_fam_prok"/>
</dbReference>
<dbReference type="Gene3D" id="3.30.360.110">
    <property type="entry name" value="S-adenosylmethionine decarboxylase domain"/>
    <property type="match status" value="1"/>
</dbReference>
<reference evidence="11 12" key="1">
    <citation type="journal article" date="2014" name="Int. J. Syst. Evol. Microbiol.">
        <title>Complete genome sequence of Corynebacterium casei LMG S-19264T (=DSM 44701T), isolated from a smear-ripened cheese.</title>
        <authorList>
            <consortium name="US DOE Joint Genome Institute (JGI-PGF)"/>
            <person name="Walter F."/>
            <person name="Albersmeier A."/>
            <person name="Kalinowski J."/>
            <person name="Ruckert C."/>
        </authorList>
    </citation>
    <scope>NUCLEOTIDE SEQUENCE [LARGE SCALE GENOMIC DNA]</scope>
    <source>
        <strain evidence="11 12">CGMCC 1.16330</strain>
    </source>
</reference>
<dbReference type="InterPro" id="IPR016067">
    <property type="entry name" value="S-AdoMet_deCO2ase_core"/>
</dbReference>
<evidence type="ECO:0000313" key="12">
    <source>
        <dbReference type="Proteomes" id="UP000597507"/>
    </source>
</evidence>
<keyword evidence="7 10" id="KW-0456">Lyase</keyword>
<keyword evidence="3 10" id="KW-0068">Autocatalytic cleavage</keyword>
<dbReference type="GO" id="GO:0004014">
    <property type="term" value="F:adenosylmethionine decarboxylase activity"/>
    <property type="evidence" value="ECO:0007669"/>
    <property type="project" value="UniProtKB-UniRule"/>
</dbReference>
<dbReference type="EMBL" id="BMKS01000002">
    <property type="protein sequence ID" value="GGG23114.1"/>
    <property type="molecule type" value="Genomic_DNA"/>
</dbReference>
<dbReference type="EC" id="4.1.1.50" evidence="10"/>